<name>A0A0C2CWN7_9BACT</name>
<evidence type="ECO:0000313" key="5">
    <source>
        <dbReference type="Proteomes" id="UP000031599"/>
    </source>
</evidence>
<feature type="domain" description="PhoU" evidence="3">
    <location>
        <begin position="134"/>
        <end position="202"/>
    </location>
</feature>
<evidence type="ECO:0000259" key="3">
    <source>
        <dbReference type="Pfam" id="PF01895"/>
    </source>
</evidence>
<gene>
    <name evidence="4" type="ORF">DB30_07302</name>
</gene>
<protein>
    <submittedName>
        <fullName evidence="4">Uncharacterized protein</fullName>
    </submittedName>
</protein>
<dbReference type="EMBL" id="JMCC02000081">
    <property type="protein sequence ID" value="KIG14035.1"/>
    <property type="molecule type" value="Genomic_DNA"/>
</dbReference>
<dbReference type="GO" id="GO:0045936">
    <property type="term" value="P:negative regulation of phosphate metabolic process"/>
    <property type="evidence" value="ECO:0007669"/>
    <property type="project" value="InterPro"/>
</dbReference>
<comment type="similarity">
    <text evidence="1">Belongs to the PhoU family.</text>
</comment>
<dbReference type="InterPro" id="IPR002575">
    <property type="entry name" value="Aminoglycoside_PTrfase"/>
</dbReference>
<evidence type="ECO:0000259" key="2">
    <source>
        <dbReference type="Pfam" id="PF01636"/>
    </source>
</evidence>
<dbReference type="RefSeq" id="WP_052554433.1">
    <property type="nucleotide sequence ID" value="NZ_JMCC02000081.1"/>
</dbReference>
<dbReference type="InterPro" id="IPR026022">
    <property type="entry name" value="PhoU_dom"/>
</dbReference>
<dbReference type="Gene3D" id="3.90.1200.10">
    <property type="match status" value="1"/>
</dbReference>
<dbReference type="InterPro" id="IPR028366">
    <property type="entry name" value="PhoU"/>
</dbReference>
<dbReference type="InterPro" id="IPR011009">
    <property type="entry name" value="Kinase-like_dom_sf"/>
</dbReference>
<dbReference type="AlphaFoldDB" id="A0A0C2CWN7"/>
<reference evidence="4 5" key="1">
    <citation type="submission" date="2014-12" db="EMBL/GenBank/DDBJ databases">
        <title>Genome assembly of Enhygromyxa salina DSM 15201.</title>
        <authorList>
            <person name="Sharma G."/>
            <person name="Subramanian S."/>
        </authorList>
    </citation>
    <scope>NUCLEOTIDE SEQUENCE [LARGE SCALE GENOMIC DNA]</scope>
    <source>
        <strain evidence="4 5">DSM 15201</strain>
    </source>
</reference>
<comment type="caution">
    <text evidence="4">The sequence shown here is derived from an EMBL/GenBank/DDBJ whole genome shotgun (WGS) entry which is preliminary data.</text>
</comment>
<organism evidence="4 5">
    <name type="scientific">Enhygromyxa salina</name>
    <dbReference type="NCBI Taxonomy" id="215803"/>
    <lineage>
        <taxon>Bacteria</taxon>
        <taxon>Pseudomonadati</taxon>
        <taxon>Myxococcota</taxon>
        <taxon>Polyangia</taxon>
        <taxon>Nannocystales</taxon>
        <taxon>Nannocystaceae</taxon>
        <taxon>Enhygromyxa</taxon>
    </lineage>
</organism>
<proteinExistence type="inferred from homology"/>
<feature type="domain" description="PhoU" evidence="3">
    <location>
        <begin position="23"/>
        <end position="102"/>
    </location>
</feature>
<dbReference type="PANTHER" id="PTHR42930">
    <property type="entry name" value="PHOSPHATE-SPECIFIC TRANSPORT SYSTEM ACCESSORY PROTEIN PHOU"/>
    <property type="match status" value="1"/>
</dbReference>
<evidence type="ECO:0000256" key="1">
    <source>
        <dbReference type="ARBA" id="ARBA00008107"/>
    </source>
</evidence>
<dbReference type="InterPro" id="IPR038078">
    <property type="entry name" value="PhoU-like_sf"/>
</dbReference>
<dbReference type="Proteomes" id="UP000031599">
    <property type="component" value="Unassembled WGS sequence"/>
</dbReference>
<feature type="domain" description="Aminoglycoside phosphotransferase" evidence="2">
    <location>
        <begin position="297"/>
        <end position="472"/>
    </location>
</feature>
<dbReference type="Gene3D" id="1.20.58.220">
    <property type="entry name" value="Phosphate transport system protein phou homolog 2, domain 2"/>
    <property type="match status" value="1"/>
</dbReference>
<dbReference type="GO" id="GO:0030643">
    <property type="term" value="P:intracellular phosphate ion homeostasis"/>
    <property type="evidence" value="ECO:0007669"/>
    <property type="project" value="InterPro"/>
</dbReference>
<accession>A0A0C2CWN7</accession>
<dbReference type="Pfam" id="PF01636">
    <property type="entry name" value="APH"/>
    <property type="match status" value="1"/>
</dbReference>
<evidence type="ECO:0000313" key="4">
    <source>
        <dbReference type="EMBL" id="KIG14035.1"/>
    </source>
</evidence>
<dbReference type="PANTHER" id="PTHR42930:SF3">
    <property type="entry name" value="PHOSPHATE-SPECIFIC TRANSPORT SYSTEM ACCESSORY PROTEIN PHOU"/>
    <property type="match status" value="1"/>
</dbReference>
<dbReference type="SUPFAM" id="SSF109755">
    <property type="entry name" value="PhoU-like"/>
    <property type="match status" value="1"/>
</dbReference>
<sequence>MTSGTEANAIAGVRENFKFLALEVTKLLDDTRLMLVDPREEVMAKIVARDDYVDNLKSMIENKCFRLLTNEDLDDGTIDLIRAINVATNNLERVADFGVNIVGQLRYFTSLETLHRFDATPFFDAVFAGLAIVEDALFRRDMSLALQICRTELEIDDLYLAVFRQIMADLRTGQAPEDLVTTLFIYRYLERTGDALLNIGEAAIFATVGEKLRVSEFQALQETLAHASARVGDVPVGLDLSEVDYHGIWETRSGSRIGMLHARDSSKRSVVFKEGRTTKVLEEKLALERWEQLEPGLPPRVFAYHDHGDKASLLLEYLQGDTFQRIMLDSDGRVCTSAYTMVIETIGRVWDQTLEPTACTPNFVRQLSTRLPDVFKVHPEFRTAAKRIGAMNIPGFESLLDAAQVLDTLLVAPFQVLIHGDFNTDNIIVNLPQRSVHLIDLHRSRPFDYLQDVSVFIVSNFRLKIFDPGPRRRLDQVTREFYSFAREFADAHGDTSFNARLALGLARSLLTSTRFVMDPSFSRTMMLRSCYLIEQLLAYRAAHDIVTESGDWSGFVLDQTTLVP</sequence>
<dbReference type="Pfam" id="PF01895">
    <property type="entry name" value="PhoU"/>
    <property type="match status" value="2"/>
</dbReference>
<dbReference type="SUPFAM" id="SSF56112">
    <property type="entry name" value="Protein kinase-like (PK-like)"/>
    <property type="match status" value="1"/>
</dbReference>